<dbReference type="EMBL" id="MIKG01000006">
    <property type="protein sequence ID" value="RAO68056.1"/>
    <property type="molecule type" value="Genomic_DNA"/>
</dbReference>
<dbReference type="InterPro" id="IPR014710">
    <property type="entry name" value="RmlC-like_jellyroll"/>
</dbReference>
<reference evidence="1 2" key="1">
    <citation type="journal article" date="2017" name="Biotechnol. Biofuels">
        <title>Differential beta-glucosidase expression as a function of carbon source availability in Talaromyces amestolkiae: a genomic and proteomic approach.</title>
        <authorList>
            <person name="de Eugenio L.I."/>
            <person name="Mendez-Liter J.A."/>
            <person name="Nieto-Dominguez M."/>
            <person name="Alonso L."/>
            <person name="Gil-Munoz J."/>
            <person name="Barriuso J."/>
            <person name="Prieto A."/>
            <person name="Martinez M.J."/>
        </authorList>
    </citation>
    <scope>NUCLEOTIDE SEQUENCE [LARGE SCALE GENOMIC DNA]</scope>
    <source>
        <strain evidence="1 2">CIB</strain>
    </source>
</reference>
<dbReference type="InterPro" id="IPR011051">
    <property type="entry name" value="RmlC_Cupin_sf"/>
</dbReference>
<dbReference type="InterPro" id="IPR010424">
    <property type="entry name" value="EutQ"/>
</dbReference>
<dbReference type="OrthoDB" id="4419870at2759"/>
<evidence type="ECO:0008006" key="3">
    <source>
        <dbReference type="Google" id="ProtNLM"/>
    </source>
</evidence>
<sequence>MPPNIVVVNGADAIVPKIQEGPGTFTDLVGSSESAEHPIVAGIWHVSDLDETTPGWKADWDEVKYILSGELVIKNECNGEISTLTAGSLLWIPAGSQMSIIRSKRVRVLYVEQARREAEFGSG</sequence>
<comment type="caution">
    <text evidence="1">The sequence shown here is derived from an EMBL/GenBank/DDBJ whole genome shotgun (WGS) entry which is preliminary data.</text>
</comment>
<dbReference type="Pfam" id="PF06249">
    <property type="entry name" value="EutQ"/>
    <property type="match status" value="1"/>
</dbReference>
<dbReference type="SUPFAM" id="SSF51182">
    <property type="entry name" value="RmlC-like cupins"/>
    <property type="match status" value="1"/>
</dbReference>
<organism evidence="1 2">
    <name type="scientific">Talaromyces amestolkiae</name>
    <dbReference type="NCBI Taxonomy" id="1196081"/>
    <lineage>
        <taxon>Eukaryota</taxon>
        <taxon>Fungi</taxon>
        <taxon>Dikarya</taxon>
        <taxon>Ascomycota</taxon>
        <taxon>Pezizomycotina</taxon>
        <taxon>Eurotiomycetes</taxon>
        <taxon>Eurotiomycetidae</taxon>
        <taxon>Eurotiales</taxon>
        <taxon>Trichocomaceae</taxon>
        <taxon>Talaromyces</taxon>
        <taxon>Talaromyces sect. Talaromyces</taxon>
    </lineage>
</organism>
<protein>
    <recommendedName>
        <fullName evidence="3">(S)-ureidoglycine aminohydrolase cupin domain-containing protein</fullName>
    </recommendedName>
</protein>
<proteinExistence type="predicted"/>
<dbReference type="Gene3D" id="2.60.120.10">
    <property type="entry name" value="Jelly Rolls"/>
    <property type="match status" value="1"/>
</dbReference>
<keyword evidence="2" id="KW-1185">Reference proteome</keyword>
<dbReference type="GeneID" id="63793284"/>
<dbReference type="Proteomes" id="UP000249363">
    <property type="component" value="Unassembled WGS sequence"/>
</dbReference>
<dbReference type="RefSeq" id="XP_040732572.1">
    <property type="nucleotide sequence ID" value="XM_040876394.1"/>
</dbReference>
<dbReference type="AlphaFoldDB" id="A0A364KWW8"/>
<name>A0A364KWW8_TALAM</name>
<evidence type="ECO:0000313" key="1">
    <source>
        <dbReference type="EMBL" id="RAO68056.1"/>
    </source>
</evidence>
<evidence type="ECO:0000313" key="2">
    <source>
        <dbReference type="Proteomes" id="UP000249363"/>
    </source>
</evidence>
<gene>
    <name evidence="1" type="ORF">BHQ10_004068</name>
</gene>
<accession>A0A364KWW8</accession>